<feature type="signal peptide" evidence="9">
    <location>
        <begin position="1"/>
        <end position="18"/>
    </location>
</feature>
<keyword evidence="3 6" id="KW-1015">Disulfide bond</keyword>
<proteinExistence type="inferred from homology"/>
<evidence type="ECO:0000256" key="7">
    <source>
        <dbReference type="PROSITE-ProRule" id="PRU01355"/>
    </source>
</evidence>
<evidence type="ECO:0000256" key="2">
    <source>
        <dbReference type="ARBA" id="ARBA00022729"/>
    </source>
</evidence>
<keyword evidence="2 9" id="KW-0732">Signal</keyword>
<dbReference type="GO" id="GO:0006508">
    <property type="term" value="P:proteolysis"/>
    <property type="evidence" value="ECO:0007669"/>
    <property type="project" value="InterPro"/>
</dbReference>
<dbReference type="WBParaSite" id="PSAMB.scaffold908size38820.g9669.t1">
    <property type="protein sequence ID" value="PSAMB.scaffold908size38820.g9669.t1"/>
    <property type="gene ID" value="PSAMB.scaffold908size38820.g9669"/>
</dbReference>
<dbReference type="Proteomes" id="UP000887566">
    <property type="component" value="Unplaced"/>
</dbReference>
<dbReference type="PROSITE" id="PS52011">
    <property type="entry name" value="PEPTIDASE_M2"/>
    <property type="match status" value="1"/>
</dbReference>
<comment type="caution">
    <text evidence="7">Lacks conserved residue(s) required for the propagation of feature annotation.</text>
</comment>
<keyword evidence="4 5" id="KW-0325">Glycoprotein</keyword>
<keyword evidence="10" id="KW-1185">Reference proteome</keyword>
<name>A0A914XJY6_9BILA</name>
<organism evidence="10 11">
    <name type="scientific">Plectus sambesii</name>
    <dbReference type="NCBI Taxonomy" id="2011161"/>
    <lineage>
        <taxon>Eukaryota</taxon>
        <taxon>Metazoa</taxon>
        <taxon>Ecdysozoa</taxon>
        <taxon>Nematoda</taxon>
        <taxon>Chromadorea</taxon>
        <taxon>Plectida</taxon>
        <taxon>Plectina</taxon>
        <taxon>Plectoidea</taxon>
        <taxon>Plectidae</taxon>
        <taxon>Plectus</taxon>
    </lineage>
</organism>
<dbReference type="SUPFAM" id="SSF55486">
    <property type="entry name" value="Metalloproteases ('zincins'), catalytic domain"/>
    <property type="match status" value="1"/>
</dbReference>
<reference evidence="11" key="1">
    <citation type="submission" date="2022-11" db="UniProtKB">
        <authorList>
            <consortium name="WormBaseParasite"/>
        </authorList>
    </citation>
    <scope>IDENTIFICATION</scope>
</reference>
<evidence type="ECO:0000313" key="10">
    <source>
        <dbReference type="Proteomes" id="UP000887566"/>
    </source>
</evidence>
<feature type="chain" id="PRO_5036907288" evidence="9">
    <location>
        <begin position="19"/>
        <end position="320"/>
    </location>
</feature>
<dbReference type="GO" id="GO:0008241">
    <property type="term" value="F:peptidyl-dipeptidase activity"/>
    <property type="evidence" value="ECO:0007669"/>
    <property type="project" value="InterPro"/>
</dbReference>
<accession>A0A914XJY6</accession>
<comment type="similarity">
    <text evidence="1 7">Belongs to the peptidase M2 family.</text>
</comment>
<feature type="region of interest" description="Disordered" evidence="8">
    <location>
        <begin position="275"/>
        <end position="296"/>
    </location>
</feature>
<dbReference type="PANTHER" id="PTHR10514:SF27">
    <property type="entry name" value="ANGIOTENSIN-CONVERTING ENZYME"/>
    <property type="match status" value="1"/>
</dbReference>
<evidence type="ECO:0000256" key="3">
    <source>
        <dbReference type="ARBA" id="ARBA00023157"/>
    </source>
</evidence>
<evidence type="ECO:0000256" key="8">
    <source>
        <dbReference type="SAM" id="MobiDB-lite"/>
    </source>
</evidence>
<sequence length="320" mass="36478">MHRLVSLGLIALASLISAQSNVDDFLAKYNTLGQQEYYVNSVASWNVAVNLDDESLPVLAAKADANIAGWEQMMAAQATTQFGDLKSINDTSKKRQLKRIQRVGIKLNSADTILLSTLLINMTNVYNKNRICPWSNVSRAPNCSMPHQQWWRSDPEMFDRISHSHDYDELAYVWTAWRNISALNKAYFQQYVELSNKGARQGGFKDTGDYWRSLFESDDLKDMMDQKFQEVLPLYEELHTYIRRKLLAQYPGRFETSAIPAHILGNMYGRVVTGTGNSPFPGDSPSPSPESDFVPVPEISRPRNFRFPVPVTTLIRVRRF</sequence>
<evidence type="ECO:0000256" key="9">
    <source>
        <dbReference type="SAM" id="SignalP"/>
    </source>
</evidence>
<dbReference type="AlphaFoldDB" id="A0A914XJY6"/>
<feature type="glycosylation site" description="N-linked (GlcNAc...) asparagine" evidence="5">
    <location>
        <position position="50"/>
    </location>
</feature>
<dbReference type="GO" id="GO:0008237">
    <property type="term" value="F:metallopeptidase activity"/>
    <property type="evidence" value="ECO:0007669"/>
    <property type="project" value="InterPro"/>
</dbReference>
<protein>
    <submittedName>
        <fullName evidence="11">Angiotensin-converting enzyme</fullName>
    </submittedName>
</protein>
<evidence type="ECO:0000256" key="6">
    <source>
        <dbReference type="PIRSR" id="PIRSR601548-4"/>
    </source>
</evidence>
<evidence type="ECO:0000313" key="11">
    <source>
        <dbReference type="WBParaSite" id="PSAMB.scaffold908size38820.g9669.t1"/>
    </source>
</evidence>
<evidence type="ECO:0000256" key="4">
    <source>
        <dbReference type="ARBA" id="ARBA00023180"/>
    </source>
</evidence>
<evidence type="ECO:0000256" key="1">
    <source>
        <dbReference type="ARBA" id="ARBA00008139"/>
    </source>
</evidence>
<dbReference type="PANTHER" id="PTHR10514">
    <property type="entry name" value="ANGIOTENSIN-CONVERTING ENZYME"/>
    <property type="match status" value="1"/>
</dbReference>
<evidence type="ECO:0000256" key="5">
    <source>
        <dbReference type="PIRSR" id="PIRSR601548-10"/>
    </source>
</evidence>
<dbReference type="GO" id="GO:0016020">
    <property type="term" value="C:membrane"/>
    <property type="evidence" value="ECO:0007669"/>
    <property type="project" value="InterPro"/>
</dbReference>
<dbReference type="Pfam" id="PF01401">
    <property type="entry name" value="Peptidase_M2"/>
    <property type="match status" value="1"/>
</dbReference>
<dbReference type="InterPro" id="IPR001548">
    <property type="entry name" value="Peptidase_M2"/>
</dbReference>
<feature type="disulfide bond" evidence="6">
    <location>
        <begin position="132"/>
        <end position="143"/>
    </location>
</feature>